<keyword evidence="2 3" id="KW-0040">ANK repeat</keyword>
<keyword evidence="1" id="KW-0677">Repeat</keyword>
<evidence type="ECO:0008006" key="6">
    <source>
        <dbReference type="Google" id="ProtNLM"/>
    </source>
</evidence>
<evidence type="ECO:0000313" key="4">
    <source>
        <dbReference type="EMBL" id="CAD8102490.1"/>
    </source>
</evidence>
<reference evidence="4" key="1">
    <citation type="submission" date="2021-01" db="EMBL/GenBank/DDBJ databases">
        <authorList>
            <consortium name="Genoscope - CEA"/>
            <person name="William W."/>
        </authorList>
    </citation>
    <scope>NUCLEOTIDE SEQUENCE</scope>
</reference>
<keyword evidence="5" id="KW-1185">Reference proteome</keyword>
<gene>
    <name evidence="4" type="ORF">PPRIM_AZ9-3.1.T1180136</name>
</gene>
<feature type="repeat" description="ANK" evidence="3">
    <location>
        <begin position="278"/>
        <end position="310"/>
    </location>
</feature>
<dbReference type="PROSITE" id="PS50088">
    <property type="entry name" value="ANK_REPEAT"/>
    <property type="match status" value="1"/>
</dbReference>
<evidence type="ECO:0000313" key="5">
    <source>
        <dbReference type="Proteomes" id="UP000688137"/>
    </source>
</evidence>
<comment type="caution">
    <text evidence="4">The sequence shown here is derived from an EMBL/GenBank/DDBJ whole genome shotgun (WGS) entry which is preliminary data.</text>
</comment>
<evidence type="ECO:0000256" key="1">
    <source>
        <dbReference type="ARBA" id="ARBA00022737"/>
    </source>
</evidence>
<dbReference type="Proteomes" id="UP000688137">
    <property type="component" value="Unassembled WGS sequence"/>
</dbReference>
<dbReference type="OMA" id="MEPQKRI"/>
<accession>A0A8S1PGK7</accession>
<dbReference type="PANTHER" id="PTHR24134:SF9">
    <property type="entry name" value="ANKYRIN REPEAT AND SOCS BOX PROTEIN 8"/>
    <property type="match status" value="1"/>
</dbReference>
<dbReference type="InterPro" id="IPR002110">
    <property type="entry name" value="Ankyrin_rpt"/>
</dbReference>
<evidence type="ECO:0000256" key="2">
    <source>
        <dbReference type="ARBA" id="ARBA00023043"/>
    </source>
</evidence>
<dbReference type="PROSITE" id="PS50297">
    <property type="entry name" value="ANK_REP_REGION"/>
    <property type="match status" value="1"/>
</dbReference>
<protein>
    <recommendedName>
        <fullName evidence="6">Ankyrin repeat protein</fullName>
    </recommendedName>
</protein>
<name>A0A8S1PGK7_PARPR</name>
<dbReference type="Pfam" id="PF13857">
    <property type="entry name" value="Ank_5"/>
    <property type="match status" value="1"/>
</dbReference>
<evidence type="ECO:0000256" key="3">
    <source>
        <dbReference type="PROSITE-ProRule" id="PRU00023"/>
    </source>
</evidence>
<dbReference type="EMBL" id="CAJJDM010000121">
    <property type="protein sequence ID" value="CAD8102490.1"/>
    <property type="molecule type" value="Genomic_DNA"/>
</dbReference>
<proteinExistence type="predicted"/>
<dbReference type="AlphaFoldDB" id="A0A8S1PGK7"/>
<organism evidence="4 5">
    <name type="scientific">Paramecium primaurelia</name>
    <dbReference type="NCBI Taxonomy" id="5886"/>
    <lineage>
        <taxon>Eukaryota</taxon>
        <taxon>Sar</taxon>
        <taxon>Alveolata</taxon>
        <taxon>Ciliophora</taxon>
        <taxon>Intramacronucleata</taxon>
        <taxon>Oligohymenophorea</taxon>
        <taxon>Peniculida</taxon>
        <taxon>Parameciidae</taxon>
        <taxon>Paramecium</taxon>
    </lineage>
</organism>
<dbReference type="SMART" id="SM00248">
    <property type="entry name" value="ANK"/>
    <property type="match status" value="1"/>
</dbReference>
<dbReference type="PANTHER" id="PTHR24134">
    <property type="entry name" value="ANKYRIN REPEAT-CONTAINING PROTEIN DDB_G0279043"/>
    <property type="match status" value="1"/>
</dbReference>
<sequence length="338" mass="39723">MYSLPRLTSKSIKTENNTSIQNENKKKFHFSENIMYKMSKQALQDYLKSGIIDQRIVQLNLVKMSKLKNKDLSILNDFYSQPSTSRIEQAQQILSKIKTHQIPKNSYFNEKSENKLNQNELNFYQIEEQLKQCLKTKMNASKLFNGTYLVDPSINDLKLKSQTSKPYLHMLQKMEPQKRIAKKTQSLKRQSSILNPQYCKQSSIQSMEIEDVTDYMSSRLIESKANIEQLVEKYKIIELLPEQKQFFNFVQNCDIKSLLILFQDKSFDPSLINSSDEKGFYPIHIAIKKQNIQLLKLLLKYGAKVDVKTRKGKTIKELSQIYENQEIIDFLDRNHYCK</sequence>